<comment type="caution">
    <text evidence="8">The sequence shown here is derived from an EMBL/GenBank/DDBJ whole genome shotgun (WGS) entry which is preliminary data.</text>
</comment>
<evidence type="ECO:0000256" key="1">
    <source>
        <dbReference type="ARBA" id="ARBA00001974"/>
    </source>
</evidence>
<organism evidence="8 9">
    <name type="scientific">Aestuariirhabdus litorea</name>
    <dbReference type="NCBI Taxonomy" id="2528527"/>
    <lineage>
        <taxon>Bacteria</taxon>
        <taxon>Pseudomonadati</taxon>
        <taxon>Pseudomonadota</taxon>
        <taxon>Gammaproteobacteria</taxon>
        <taxon>Oceanospirillales</taxon>
        <taxon>Aestuariirhabdaceae</taxon>
        <taxon>Aestuariirhabdus</taxon>
    </lineage>
</organism>
<keyword evidence="2" id="KW-0285">Flavoprotein</keyword>
<evidence type="ECO:0000313" key="8">
    <source>
        <dbReference type="EMBL" id="RRJ85041.1"/>
    </source>
</evidence>
<dbReference type="Proteomes" id="UP000280792">
    <property type="component" value="Unassembled WGS sequence"/>
</dbReference>
<dbReference type="SUPFAM" id="SSF51905">
    <property type="entry name" value="FAD/NAD(P)-binding domain"/>
    <property type="match status" value="1"/>
</dbReference>
<keyword evidence="5" id="KW-0350">Heme biosynthesis</keyword>
<keyword evidence="4 8" id="KW-0560">Oxidoreductase</keyword>
<dbReference type="Gene3D" id="3.50.50.60">
    <property type="entry name" value="FAD/NAD(P)-binding domain"/>
    <property type="match status" value="1"/>
</dbReference>
<dbReference type="Gene3D" id="3.90.660.20">
    <property type="entry name" value="Protoporphyrinogen oxidase, mitochondrial, domain 2"/>
    <property type="match status" value="1"/>
</dbReference>
<dbReference type="Pfam" id="PF01593">
    <property type="entry name" value="Amino_oxidase"/>
    <property type="match status" value="1"/>
</dbReference>
<dbReference type="PANTHER" id="PTHR42923">
    <property type="entry name" value="PROTOPORPHYRINOGEN OXIDASE"/>
    <property type="match status" value="1"/>
</dbReference>
<dbReference type="EC" id="1.3.3.4" evidence="8"/>
<dbReference type="InterPro" id="IPR002937">
    <property type="entry name" value="Amino_oxidase"/>
</dbReference>
<gene>
    <name evidence="8" type="primary">hemG</name>
    <name evidence="8" type="ORF">D0544_08175</name>
</gene>
<evidence type="ECO:0000313" key="9">
    <source>
        <dbReference type="Proteomes" id="UP000280792"/>
    </source>
</evidence>
<evidence type="ECO:0000256" key="2">
    <source>
        <dbReference type="ARBA" id="ARBA00022630"/>
    </source>
</evidence>
<dbReference type="NCBIfam" id="TIGR00562">
    <property type="entry name" value="proto_IX_ox"/>
    <property type="match status" value="1"/>
</dbReference>
<dbReference type="GO" id="GO:0006783">
    <property type="term" value="P:heme biosynthetic process"/>
    <property type="evidence" value="ECO:0007669"/>
    <property type="project" value="UniProtKB-KW"/>
</dbReference>
<dbReference type="RefSeq" id="WP_125015471.1">
    <property type="nucleotide sequence ID" value="NZ_QWEZ01000001.1"/>
</dbReference>
<evidence type="ECO:0000259" key="7">
    <source>
        <dbReference type="Pfam" id="PF01593"/>
    </source>
</evidence>
<feature type="domain" description="Amine oxidase" evidence="7">
    <location>
        <begin position="13"/>
        <end position="450"/>
    </location>
</feature>
<dbReference type="Gene3D" id="1.10.3110.10">
    <property type="entry name" value="protoporphyrinogen ix oxidase, domain 3"/>
    <property type="match status" value="1"/>
</dbReference>
<evidence type="ECO:0000256" key="5">
    <source>
        <dbReference type="ARBA" id="ARBA00023133"/>
    </source>
</evidence>
<dbReference type="GO" id="GO:0004729">
    <property type="term" value="F:oxygen-dependent protoporphyrinogen oxidase activity"/>
    <property type="evidence" value="ECO:0007669"/>
    <property type="project" value="UniProtKB-EC"/>
</dbReference>
<keyword evidence="3" id="KW-0274">FAD</keyword>
<evidence type="ECO:0000256" key="4">
    <source>
        <dbReference type="ARBA" id="ARBA00023002"/>
    </source>
</evidence>
<dbReference type="SUPFAM" id="SSF54373">
    <property type="entry name" value="FAD-linked reductases, C-terminal domain"/>
    <property type="match status" value="1"/>
</dbReference>
<dbReference type="PROSITE" id="PS51257">
    <property type="entry name" value="PROKAR_LIPOPROTEIN"/>
    <property type="match status" value="1"/>
</dbReference>
<evidence type="ECO:0000256" key="6">
    <source>
        <dbReference type="ARBA" id="ARBA00023444"/>
    </source>
</evidence>
<comment type="pathway">
    <text evidence="6">Porphyrin-containing compound metabolism.</text>
</comment>
<reference evidence="8 9" key="2">
    <citation type="submission" date="2018-12" db="EMBL/GenBank/DDBJ databases">
        <title>Simiduia agarivorans gen. nov., sp. nov., a marine, agarolytic bacterium isolated from shallow coastal water from Keelung, Taiwan.</title>
        <authorList>
            <person name="Shieh W.Y."/>
        </authorList>
    </citation>
    <scope>NUCLEOTIDE SEQUENCE [LARGE SCALE GENOMIC DNA]</scope>
    <source>
        <strain evidence="8 9">GTF-13</strain>
    </source>
</reference>
<protein>
    <submittedName>
        <fullName evidence="8">Protoporphyrinogen oxidase</fullName>
        <ecNumber evidence="8">1.3.3.4</ecNumber>
    </submittedName>
</protein>
<dbReference type="InterPro" id="IPR036188">
    <property type="entry name" value="FAD/NAD-bd_sf"/>
</dbReference>
<dbReference type="InterPro" id="IPR004572">
    <property type="entry name" value="Protoporphyrinogen_oxidase"/>
</dbReference>
<keyword evidence="9" id="KW-1185">Reference proteome</keyword>
<comment type="cofactor">
    <cofactor evidence="1">
        <name>FAD</name>
        <dbReference type="ChEBI" id="CHEBI:57692"/>
    </cofactor>
</comment>
<sequence length="472" mass="52293">MQRVDLLIVGGGISGLSCAAWMQPAELAMELWESSHRVGGKIGSHRQQGYLCEQSASMVVNHLAPVEQLIHACGAAQQRMERPASRARVRYLLEQERLHPLPPSLPGMARSSLISWRGKLRMLAEPLIPRSTLTEESAAAFIRRRLGSELLERALDPYISGTLACDPEQACARSVLPRLNALEQEYRSILLGALWQRLRGQRTPMGSTPFSFAEGMQHLPRQLARLVQQQPGQLQLQHRVESIEPCRLGWRVHATTGRGERTLECRQLVLCCPAPEAARLLAASDPELGQLLATIEYAPITLVHTGFRTDQVQHPLDSQGFLTPSRSPLTINGSLWPSSVFDNRAPAGHHLLTTYLGGSRRPEARDWNDADALQRVLEDLDRVLGLRGEPGFVELVRHPQALPLYQIGHYQRGQRIEQLCRRLPGLHLNGNYLGGVSIRDRIAASHRLARRLGLALGEPLQARSTAVSLGAA</sequence>
<dbReference type="PANTHER" id="PTHR42923:SF3">
    <property type="entry name" value="PROTOPORPHYRINOGEN OXIDASE"/>
    <property type="match status" value="1"/>
</dbReference>
<dbReference type="AlphaFoldDB" id="A0A3P3VQH4"/>
<proteinExistence type="predicted"/>
<accession>A0A3P3VQH4</accession>
<dbReference type="InterPro" id="IPR050464">
    <property type="entry name" value="Zeta_carotene_desat/Oxidored"/>
</dbReference>
<name>A0A3P3VQH4_9GAMM</name>
<reference evidence="8 9" key="1">
    <citation type="submission" date="2018-08" db="EMBL/GenBank/DDBJ databases">
        <authorList>
            <person name="Khan S.A."/>
        </authorList>
    </citation>
    <scope>NUCLEOTIDE SEQUENCE [LARGE SCALE GENOMIC DNA]</scope>
    <source>
        <strain evidence="8 9">GTF-13</strain>
    </source>
</reference>
<dbReference type="EMBL" id="QWEZ01000001">
    <property type="protein sequence ID" value="RRJ85041.1"/>
    <property type="molecule type" value="Genomic_DNA"/>
</dbReference>
<evidence type="ECO:0000256" key="3">
    <source>
        <dbReference type="ARBA" id="ARBA00022827"/>
    </source>
</evidence>